<dbReference type="Proteomes" id="UP000187203">
    <property type="component" value="Unassembled WGS sequence"/>
</dbReference>
<protein>
    <submittedName>
        <fullName evidence="1">Mitochondrial chaperone BCS1</fullName>
    </submittedName>
</protein>
<reference evidence="2" key="1">
    <citation type="submission" date="2013-09" db="EMBL/GenBank/DDBJ databases">
        <title>Corchorus olitorius genome sequencing.</title>
        <authorList>
            <person name="Alam M."/>
            <person name="Haque M.S."/>
            <person name="Islam M.S."/>
            <person name="Emdad E.M."/>
            <person name="Islam M.M."/>
            <person name="Ahmed B."/>
            <person name="Halim A."/>
            <person name="Hossen Q.M.M."/>
            <person name="Hossain M.Z."/>
            <person name="Ahmed R."/>
            <person name="Khan M.M."/>
            <person name="Islam R."/>
            <person name="Rashid M.M."/>
            <person name="Khan S.A."/>
            <person name="Rahman M.S."/>
            <person name="Alam M."/>
            <person name="Yahiya A.S."/>
            <person name="Khan M.S."/>
            <person name="Azam M.S."/>
            <person name="Haque T."/>
            <person name="Lashkar M.Z.H."/>
            <person name="Akhand A.I."/>
            <person name="Morshed G."/>
            <person name="Roy S."/>
            <person name="Uddin K.S."/>
            <person name="Rabeya T."/>
            <person name="Hossain A.S."/>
            <person name="Chowdhury A."/>
            <person name="Snigdha A.R."/>
            <person name="Mortoza M.S."/>
            <person name="Matin S.A."/>
            <person name="Hoque S.M.E."/>
            <person name="Islam M.K."/>
            <person name="Roy D.K."/>
            <person name="Haider R."/>
            <person name="Moosa M.M."/>
            <person name="Elias S.M."/>
            <person name="Hasan A.M."/>
            <person name="Jahan S."/>
            <person name="Shafiuddin M."/>
            <person name="Mahmood N."/>
            <person name="Shommy N.S."/>
        </authorList>
    </citation>
    <scope>NUCLEOTIDE SEQUENCE [LARGE SCALE GENOMIC DNA]</scope>
    <source>
        <strain evidence="2">cv. O-4</strain>
    </source>
</reference>
<dbReference type="AlphaFoldDB" id="A0A1R3K6I1"/>
<dbReference type="EMBL" id="AWUE01014604">
    <property type="protein sequence ID" value="OMP02656.1"/>
    <property type="molecule type" value="Genomic_DNA"/>
</dbReference>
<proteinExistence type="predicted"/>
<organism evidence="1 2">
    <name type="scientific">Corchorus olitorius</name>
    <dbReference type="NCBI Taxonomy" id="93759"/>
    <lineage>
        <taxon>Eukaryota</taxon>
        <taxon>Viridiplantae</taxon>
        <taxon>Streptophyta</taxon>
        <taxon>Embryophyta</taxon>
        <taxon>Tracheophyta</taxon>
        <taxon>Spermatophyta</taxon>
        <taxon>Magnoliopsida</taxon>
        <taxon>eudicotyledons</taxon>
        <taxon>Gunneridae</taxon>
        <taxon>Pentapetalae</taxon>
        <taxon>rosids</taxon>
        <taxon>malvids</taxon>
        <taxon>Malvales</taxon>
        <taxon>Malvaceae</taxon>
        <taxon>Grewioideae</taxon>
        <taxon>Apeibeae</taxon>
        <taxon>Corchorus</taxon>
    </lineage>
</organism>
<sequence>MPLRAASTRYSLVKGERIVRSVLTARLRAFSIPSSAACILECLSGFGLFCSLTVVSSLPHLRWSSCSLSLLDLLVFYYYIIEDELEYWKSRARMLAMLYLETANVNHFKYIALLSKFNVKDSQNGHGRMDEILNPLFLLILCQAVKLLKASLQSKIVLSDVFLARRGNVSHHIPSFSIFLCRRC</sequence>
<evidence type="ECO:0000313" key="2">
    <source>
        <dbReference type="Proteomes" id="UP000187203"/>
    </source>
</evidence>
<keyword evidence="2" id="KW-1185">Reference proteome</keyword>
<name>A0A1R3K6I1_9ROSI</name>
<evidence type="ECO:0000313" key="1">
    <source>
        <dbReference type="EMBL" id="OMP02656.1"/>
    </source>
</evidence>
<gene>
    <name evidence="1" type="ORF">COLO4_10937</name>
</gene>
<comment type="caution">
    <text evidence="1">The sequence shown here is derived from an EMBL/GenBank/DDBJ whole genome shotgun (WGS) entry which is preliminary data.</text>
</comment>
<accession>A0A1R3K6I1</accession>